<reference evidence="1" key="1">
    <citation type="submission" date="2009-08" db="EMBL/GenBank/DDBJ databases">
        <authorList>
            <person name="Cheung F."/>
            <person name="Xiao Y."/>
            <person name="Chan A."/>
            <person name="Moskal W."/>
            <person name="Town C.D."/>
        </authorList>
    </citation>
    <scope>NUCLEOTIDE SEQUENCE</scope>
</reference>
<name>C6SY58_SOYBN</name>
<protein>
    <submittedName>
        <fullName evidence="1">Uncharacterized protein</fullName>
    </submittedName>
</protein>
<evidence type="ECO:0000313" key="1">
    <source>
        <dbReference type="EMBL" id="ACU14181.1"/>
    </source>
</evidence>
<dbReference type="EMBL" id="BT090105">
    <property type="protein sequence ID" value="ACU14181.1"/>
    <property type="molecule type" value="mRNA"/>
</dbReference>
<organism evidence="1">
    <name type="scientific">Glycine max</name>
    <name type="common">Soybean</name>
    <name type="synonym">Glycine hispida</name>
    <dbReference type="NCBI Taxonomy" id="3847"/>
    <lineage>
        <taxon>Eukaryota</taxon>
        <taxon>Viridiplantae</taxon>
        <taxon>Streptophyta</taxon>
        <taxon>Embryophyta</taxon>
        <taxon>Tracheophyta</taxon>
        <taxon>Spermatophyta</taxon>
        <taxon>Magnoliopsida</taxon>
        <taxon>eudicotyledons</taxon>
        <taxon>Gunneridae</taxon>
        <taxon>Pentapetalae</taxon>
        <taxon>rosids</taxon>
        <taxon>fabids</taxon>
        <taxon>Fabales</taxon>
        <taxon>Fabaceae</taxon>
        <taxon>Papilionoideae</taxon>
        <taxon>50 kb inversion clade</taxon>
        <taxon>NPAAA clade</taxon>
        <taxon>indigoferoid/millettioid clade</taxon>
        <taxon>Phaseoleae</taxon>
        <taxon>Glycine</taxon>
        <taxon>Glycine subgen. Soja</taxon>
    </lineage>
</organism>
<dbReference type="AlphaFoldDB" id="C6SY58"/>
<sequence length="89" mass="10083">MRMPLHRMSLIQSPPSTSLSELKSKHQACNSSRVQPNILQENQLLAWEEVVEHTVGHSFGEGKRPFLDTLEGEEHQLEAVADDRSSSCW</sequence>
<accession>C6SY58</accession>
<proteinExistence type="evidence at transcript level"/>